<dbReference type="Gene3D" id="1.20.1050.10">
    <property type="match status" value="1"/>
</dbReference>
<comment type="caution">
    <text evidence="3">The sequence shown here is derived from an EMBL/GenBank/DDBJ whole genome shotgun (WGS) entry which is preliminary data.</text>
</comment>
<dbReference type="SFLD" id="SFLDS00019">
    <property type="entry name" value="Glutathione_Transferase_(cytos"/>
    <property type="match status" value="1"/>
</dbReference>
<feature type="domain" description="GST C-terminal" evidence="2">
    <location>
        <begin position="95"/>
        <end position="216"/>
    </location>
</feature>
<dbReference type="EMBL" id="BPQQ01000042">
    <property type="protein sequence ID" value="GJE01765.1"/>
    <property type="molecule type" value="Genomic_DNA"/>
</dbReference>
<evidence type="ECO:0000313" key="3">
    <source>
        <dbReference type="EMBL" id="GJE01765.1"/>
    </source>
</evidence>
<name>A0ABQ4SGZ6_9HYPH</name>
<dbReference type="InterPro" id="IPR040079">
    <property type="entry name" value="Glutathione_S-Trfase"/>
</dbReference>
<dbReference type="Pfam" id="PF00043">
    <property type="entry name" value="GST_C"/>
    <property type="match status" value="1"/>
</dbReference>
<dbReference type="PROSITE" id="PS50405">
    <property type="entry name" value="GST_CTER"/>
    <property type="match status" value="1"/>
</dbReference>
<dbReference type="PANTHER" id="PTHR44051">
    <property type="entry name" value="GLUTATHIONE S-TRANSFERASE-RELATED"/>
    <property type="match status" value="1"/>
</dbReference>
<dbReference type="InterPro" id="IPR004045">
    <property type="entry name" value="Glutathione_S-Trfase_N"/>
</dbReference>
<dbReference type="InterPro" id="IPR036249">
    <property type="entry name" value="Thioredoxin-like_sf"/>
</dbReference>
<dbReference type="SUPFAM" id="SSF47616">
    <property type="entry name" value="GST C-terminal domain-like"/>
    <property type="match status" value="1"/>
</dbReference>
<evidence type="ECO:0000313" key="4">
    <source>
        <dbReference type="Proteomes" id="UP001055153"/>
    </source>
</evidence>
<evidence type="ECO:0000259" key="2">
    <source>
        <dbReference type="PROSITE" id="PS50405"/>
    </source>
</evidence>
<dbReference type="Pfam" id="PF13409">
    <property type="entry name" value="GST_N_2"/>
    <property type="match status" value="1"/>
</dbReference>
<gene>
    <name evidence="3" type="ORF">GMJLKIPL_3701</name>
</gene>
<dbReference type="SUPFAM" id="SSF52833">
    <property type="entry name" value="Thioredoxin-like"/>
    <property type="match status" value="1"/>
</dbReference>
<dbReference type="CDD" id="cd03046">
    <property type="entry name" value="GST_N_GTT1_like"/>
    <property type="match status" value="1"/>
</dbReference>
<organism evidence="3 4">
    <name type="scientific">Methylobacterium isbiliense</name>
    <dbReference type="NCBI Taxonomy" id="315478"/>
    <lineage>
        <taxon>Bacteria</taxon>
        <taxon>Pseudomonadati</taxon>
        <taxon>Pseudomonadota</taxon>
        <taxon>Alphaproteobacteria</taxon>
        <taxon>Hyphomicrobiales</taxon>
        <taxon>Methylobacteriaceae</taxon>
        <taxon>Methylobacterium</taxon>
    </lineage>
</organism>
<accession>A0ABQ4SGZ6</accession>
<sequence length="217" mass="23266">MLTIYGVLRSRASRTDWLARELGLAYERVPVIQAYRLSDPDAPDTPLNTASPAFRAINPNGRIPAVTDGDVTLCESLAINLYLAKRHGGPLAPADLREDGLMTMWTLWAATECEPHTLPILLHGEGTSARDRAAVADAVEAVGGAFAVLAAALDEGGGHVVGGRFTVADLNLAEVFRYAQGQASLFAGHPAVARWLDACQARPAFRAMMAERAREFD</sequence>
<feature type="domain" description="GST N-terminal" evidence="1">
    <location>
        <begin position="1"/>
        <end position="91"/>
    </location>
</feature>
<dbReference type="PROSITE" id="PS50404">
    <property type="entry name" value="GST_NTER"/>
    <property type="match status" value="1"/>
</dbReference>
<dbReference type="InterPro" id="IPR004046">
    <property type="entry name" value="GST_C"/>
</dbReference>
<reference evidence="3" key="2">
    <citation type="submission" date="2021-08" db="EMBL/GenBank/DDBJ databases">
        <authorList>
            <person name="Tani A."/>
            <person name="Ola A."/>
            <person name="Ogura Y."/>
            <person name="Katsura K."/>
            <person name="Hayashi T."/>
        </authorList>
    </citation>
    <scope>NUCLEOTIDE SEQUENCE</scope>
    <source>
        <strain evidence="3">DSM 17168</strain>
    </source>
</reference>
<proteinExistence type="predicted"/>
<dbReference type="PANTHER" id="PTHR44051:SF8">
    <property type="entry name" value="GLUTATHIONE S-TRANSFERASE GSTA"/>
    <property type="match status" value="1"/>
</dbReference>
<protein>
    <recommendedName>
        <fullName evidence="5">Glutathione S-transferase</fullName>
    </recommendedName>
</protein>
<dbReference type="InterPro" id="IPR036282">
    <property type="entry name" value="Glutathione-S-Trfase_C_sf"/>
</dbReference>
<dbReference type="RefSeq" id="WP_238236874.1">
    <property type="nucleotide sequence ID" value="NZ_BPQQ01000042.1"/>
</dbReference>
<dbReference type="Proteomes" id="UP001055153">
    <property type="component" value="Unassembled WGS sequence"/>
</dbReference>
<keyword evidence="4" id="KW-1185">Reference proteome</keyword>
<evidence type="ECO:0000259" key="1">
    <source>
        <dbReference type="PROSITE" id="PS50404"/>
    </source>
</evidence>
<reference evidence="3" key="1">
    <citation type="journal article" date="2021" name="Front. Microbiol.">
        <title>Comprehensive Comparative Genomics and Phenotyping of Methylobacterium Species.</title>
        <authorList>
            <person name="Alessa O."/>
            <person name="Ogura Y."/>
            <person name="Fujitani Y."/>
            <person name="Takami H."/>
            <person name="Hayashi T."/>
            <person name="Sahin N."/>
            <person name="Tani A."/>
        </authorList>
    </citation>
    <scope>NUCLEOTIDE SEQUENCE</scope>
    <source>
        <strain evidence="3">DSM 17168</strain>
    </source>
</reference>
<dbReference type="Gene3D" id="3.40.30.10">
    <property type="entry name" value="Glutaredoxin"/>
    <property type="match status" value="1"/>
</dbReference>
<evidence type="ECO:0008006" key="5">
    <source>
        <dbReference type="Google" id="ProtNLM"/>
    </source>
</evidence>
<dbReference type="InterPro" id="IPR010987">
    <property type="entry name" value="Glutathione-S-Trfase_C-like"/>
</dbReference>
<dbReference type="SFLD" id="SFLDG00358">
    <property type="entry name" value="Main_(cytGST)"/>
    <property type="match status" value="1"/>
</dbReference>